<dbReference type="Proteomes" id="UP000297737">
    <property type="component" value="Unassembled WGS sequence"/>
</dbReference>
<dbReference type="RefSeq" id="WP_135245981.1">
    <property type="nucleotide sequence ID" value="NZ_SIHO01000002.1"/>
</dbReference>
<feature type="transmembrane region" description="Helical" evidence="2">
    <location>
        <begin position="21"/>
        <end position="42"/>
    </location>
</feature>
<dbReference type="InterPro" id="IPR050739">
    <property type="entry name" value="MFP"/>
</dbReference>
<dbReference type="SUPFAM" id="SSF111369">
    <property type="entry name" value="HlyD-like secretion proteins"/>
    <property type="match status" value="3"/>
</dbReference>
<dbReference type="OrthoDB" id="9811754at2"/>
<dbReference type="Pfam" id="PF25917">
    <property type="entry name" value="BSH_RND"/>
    <property type="match status" value="1"/>
</dbReference>
<dbReference type="GO" id="GO:0055085">
    <property type="term" value="P:transmembrane transport"/>
    <property type="evidence" value="ECO:0007669"/>
    <property type="project" value="InterPro"/>
</dbReference>
<sequence length="360" mass="37749">MTQLSQTQNASAFGDTPLRRIILIILVAALLLAGIGFGIYWYTNGRYLQHTDNAYVEADIAVIAPKISGYVAKVPVTDNQSVKRGDTLLELDPADYGATRDRLVTEVTRQQAAIGSATSTAAAQGATIAAAEAALASARAEAERAEADRKRYEQLLAERWVPRATYEQKVAEAASREAAVAQAQANVAAARANRTAAMSGAGGARAASAGATAALHSAELDLGNTVVRAPFDGVIGNRTVRVGQFVRVGQQVMVLVPLASVYVVANFKETQIGRMVPGQVAHITVDAFPDAHVTGRILSVSPAAGSRFSMLPPENATGNFTKIVQRVPVKIALDPLPAGLRLVPGMSVEAEIDVRGTPGS</sequence>
<feature type="domain" description="Multidrug resistance protein MdtA-like barrel-sandwich hybrid" evidence="3">
    <location>
        <begin position="61"/>
        <end position="256"/>
    </location>
</feature>
<dbReference type="PANTHER" id="PTHR30386">
    <property type="entry name" value="MEMBRANE FUSION SUBUNIT OF EMRAB-TOLC MULTIDRUG EFFLUX PUMP"/>
    <property type="match status" value="1"/>
</dbReference>
<dbReference type="EMBL" id="SIHO01000002">
    <property type="protein sequence ID" value="TFU03389.1"/>
    <property type="molecule type" value="Genomic_DNA"/>
</dbReference>
<dbReference type="Gene3D" id="1.10.287.470">
    <property type="entry name" value="Helix hairpin bin"/>
    <property type="match status" value="1"/>
</dbReference>
<accession>A0A4Y9EPV3</accession>
<gene>
    <name evidence="4" type="ORF">EUV02_09435</name>
</gene>
<keyword evidence="2" id="KW-0812">Transmembrane</keyword>
<evidence type="ECO:0000313" key="5">
    <source>
        <dbReference type="Proteomes" id="UP000297737"/>
    </source>
</evidence>
<dbReference type="InterPro" id="IPR058625">
    <property type="entry name" value="MdtA-like_BSH"/>
</dbReference>
<comment type="caution">
    <text evidence="4">The sequence shown here is derived from an EMBL/GenBank/DDBJ whole genome shotgun (WGS) entry which is preliminary data.</text>
</comment>
<name>A0A4Y9EPV3_9SPHN</name>
<dbReference type="Gene3D" id="2.40.30.170">
    <property type="match status" value="1"/>
</dbReference>
<dbReference type="AlphaFoldDB" id="A0A4Y9EPV3"/>
<evidence type="ECO:0000256" key="2">
    <source>
        <dbReference type="SAM" id="Phobius"/>
    </source>
</evidence>
<reference evidence="4 5" key="1">
    <citation type="submission" date="2019-02" db="EMBL/GenBank/DDBJ databases">
        <title>Polymorphobacter sp. isolated from the lake at the Tibet of China.</title>
        <authorList>
            <person name="Li A."/>
        </authorList>
    </citation>
    <scope>NUCLEOTIDE SEQUENCE [LARGE SCALE GENOMIC DNA]</scope>
    <source>
        <strain evidence="4 5">DJ1R-1</strain>
    </source>
</reference>
<keyword evidence="2" id="KW-1133">Transmembrane helix</keyword>
<dbReference type="PANTHER" id="PTHR30386:SF24">
    <property type="entry name" value="MULTIDRUG RESISTANCE EFFLUX PUMP"/>
    <property type="match status" value="1"/>
</dbReference>
<proteinExistence type="predicted"/>
<feature type="coiled-coil region" evidence="1">
    <location>
        <begin position="128"/>
        <end position="155"/>
    </location>
</feature>
<dbReference type="Gene3D" id="2.40.50.100">
    <property type="match status" value="1"/>
</dbReference>
<protein>
    <submittedName>
        <fullName evidence="4">HlyD family secretion protein</fullName>
    </submittedName>
</protein>
<keyword evidence="1" id="KW-0175">Coiled coil</keyword>
<evidence type="ECO:0000256" key="1">
    <source>
        <dbReference type="SAM" id="Coils"/>
    </source>
</evidence>
<keyword evidence="5" id="KW-1185">Reference proteome</keyword>
<organism evidence="4 5">
    <name type="scientific">Glacieibacterium arshaanense</name>
    <dbReference type="NCBI Taxonomy" id="2511025"/>
    <lineage>
        <taxon>Bacteria</taxon>
        <taxon>Pseudomonadati</taxon>
        <taxon>Pseudomonadota</taxon>
        <taxon>Alphaproteobacteria</taxon>
        <taxon>Sphingomonadales</taxon>
        <taxon>Sphingosinicellaceae</taxon>
        <taxon>Glacieibacterium</taxon>
    </lineage>
</organism>
<evidence type="ECO:0000259" key="3">
    <source>
        <dbReference type="Pfam" id="PF25917"/>
    </source>
</evidence>
<evidence type="ECO:0000313" key="4">
    <source>
        <dbReference type="EMBL" id="TFU03389.1"/>
    </source>
</evidence>
<keyword evidence="2" id="KW-0472">Membrane</keyword>